<dbReference type="InterPro" id="IPR003594">
    <property type="entry name" value="HATPase_dom"/>
</dbReference>
<dbReference type="InterPro" id="IPR001789">
    <property type="entry name" value="Sig_transdc_resp-reg_receiver"/>
</dbReference>
<evidence type="ECO:0000256" key="3">
    <source>
        <dbReference type="ARBA" id="ARBA00018672"/>
    </source>
</evidence>
<evidence type="ECO:0000256" key="7">
    <source>
        <dbReference type="ARBA" id="ARBA00023012"/>
    </source>
</evidence>
<dbReference type="InterPro" id="IPR003661">
    <property type="entry name" value="HisK_dim/P_dom"/>
</dbReference>
<feature type="domain" description="PAC" evidence="12">
    <location>
        <begin position="277"/>
        <end position="328"/>
    </location>
</feature>
<dbReference type="Pfam" id="PF01590">
    <property type="entry name" value="GAF"/>
    <property type="match status" value="1"/>
</dbReference>
<evidence type="ECO:0000256" key="8">
    <source>
        <dbReference type="ARBA" id="ARBA00024867"/>
    </source>
</evidence>
<dbReference type="Proteomes" id="UP001198962">
    <property type="component" value="Unassembled WGS sequence"/>
</dbReference>
<evidence type="ECO:0000259" key="10">
    <source>
        <dbReference type="PROSITE" id="PS50109"/>
    </source>
</evidence>
<sequence length="733" mass="82685">MGTKDIQEFYQIKLHSMDTILHQISLMDQVENEQGVSEVIPSLLQAIGNYTGADRVYVFDWETDQKDSLSNTFEWCADGVIPEIDNLQAIPVSLMPNWMKRFENKEVIVIDDLEATKYSEPEEYELLKTQEICSLIAVPIYANHQMNGFIGVDNPDLRQNEISITLLSDVGGHLGCVRENLKNTVLLKKAFDEATKKAEIISAIATLYVTIVYANIKERTYELLEGYDLVRKILGQKGKIDDIMEQLPTAFAGLEEREKYQKFLEFDTLTERLRNANSISIEFMGANGEWRLSRFIVKSRDAQGNAVDVLYVARDITEEKSRELMYQKQLKASMEDAHRANLSKTAFLRRMSHDIRTPLNGIVGMIHIAEKHNKDVVKLRECRQKVLQSTDYLLDLINNVLDISKLESGSLVLDNKPFDLVDLLNNQLTVIAMSAYENGVRFEGGVEESIIRHRHLIGSPLYLNRVLMNLSSNAIKYNHFHGTVNIHCEELSDDGDTAVFQFVCSDTGLGMSEEFQKHAFDAFAQEGKRSTTTFSGSGLGLSIVRDIVELMGGTIELESKENVGSTFTFTVPFEIDHLAENNDPQKDNCPQSMNLSGKRVLLVEDNAINMEIAHAILEEEHLDIVEAKNGKEALEIFRNSKMGEYDFIIMDVMMPVMDGLEATKAIRGLEREDAKKIPIIAMTANAFEEDRKACLDAGMDEHIGKPIDIPLLKRAITKLLTSQVFSGGETILF</sequence>
<dbReference type="PROSITE" id="PS50113">
    <property type="entry name" value="PAC"/>
    <property type="match status" value="1"/>
</dbReference>
<evidence type="ECO:0000256" key="6">
    <source>
        <dbReference type="ARBA" id="ARBA00022777"/>
    </source>
</evidence>
<organism evidence="13 14">
    <name type="scientific">Brotaphodocola catenula</name>
    <dbReference type="NCBI Taxonomy" id="2885361"/>
    <lineage>
        <taxon>Bacteria</taxon>
        <taxon>Bacillati</taxon>
        <taxon>Bacillota</taxon>
        <taxon>Clostridia</taxon>
        <taxon>Lachnospirales</taxon>
        <taxon>Lachnospiraceae</taxon>
        <taxon>Brotaphodocola</taxon>
    </lineage>
</organism>
<keyword evidence="14" id="KW-1185">Reference proteome</keyword>
<dbReference type="InterPro" id="IPR011006">
    <property type="entry name" value="CheY-like_superfamily"/>
</dbReference>
<dbReference type="RefSeq" id="WP_308451721.1">
    <property type="nucleotide sequence ID" value="NZ_JAJEPU010000035.1"/>
</dbReference>
<dbReference type="AlphaFoldDB" id="A0AAE3DIT9"/>
<dbReference type="PANTHER" id="PTHR45339">
    <property type="entry name" value="HYBRID SIGNAL TRANSDUCTION HISTIDINE KINASE J"/>
    <property type="match status" value="1"/>
</dbReference>
<proteinExistence type="predicted"/>
<dbReference type="PRINTS" id="PR00344">
    <property type="entry name" value="BCTRLSENSOR"/>
</dbReference>
<name>A0AAE3DIT9_9FIRM</name>
<evidence type="ECO:0000256" key="1">
    <source>
        <dbReference type="ARBA" id="ARBA00000085"/>
    </source>
</evidence>
<dbReference type="InterPro" id="IPR000700">
    <property type="entry name" value="PAS-assoc_C"/>
</dbReference>
<dbReference type="InterPro" id="IPR036890">
    <property type="entry name" value="HATPase_C_sf"/>
</dbReference>
<protein>
    <recommendedName>
        <fullName evidence="3">Stage 0 sporulation protein A homolog</fullName>
        <ecNumber evidence="2">2.7.13.3</ecNumber>
    </recommendedName>
</protein>
<dbReference type="SMART" id="SM00388">
    <property type="entry name" value="HisKA"/>
    <property type="match status" value="1"/>
</dbReference>
<dbReference type="SUPFAM" id="SSF55874">
    <property type="entry name" value="ATPase domain of HSP90 chaperone/DNA topoisomerase II/histidine kinase"/>
    <property type="match status" value="1"/>
</dbReference>
<dbReference type="Gene3D" id="1.10.287.130">
    <property type="match status" value="1"/>
</dbReference>
<feature type="domain" description="Response regulatory" evidence="11">
    <location>
        <begin position="599"/>
        <end position="720"/>
    </location>
</feature>
<dbReference type="SUPFAM" id="SSF47384">
    <property type="entry name" value="Homodimeric domain of signal transducing histidine kinase"/>
    <property type="match status" value="1"/>
</dbReference>
<comment type="caution">
    <text evidence="13">The sequence shown here is derived from an EMBL/GenBank/DDBJ whole genome shotgun (WGS) entry which is preliminary data.</text>
</comment>
<dbReference type="SMART" id="SM00448">
    <property type="entry name" value="REC"/>
    <property type="match status" value="1"/>
</dbReference>
<dbReference type="SUPFAM" id="SSF55781">
    <property type="entry name" value="GAF domain-like"/>
    <property type="match status" value="1"/>
</dbReference>
<dbReference type="Pfam" id="PF02518">
    <property type="entry name" value="HATPase_c"/>
    <property type="match status" value="1"/>
</dbReference>
<dbReference type="InterPro" id="IPR005467">
    <property type="entry name" value="His_kinase_dom"/>
</dbReference>
<dbReference type="SUPFAM" id="SSF52172">
    <property type="entry name" value="CheY-like"/>
    <property type="match status" value="1"/>
</dbReference>
<evidence type="ECO:0000256" key="9">
    <source>
        <dbReference type="PROSITE-ProRule" id="PRU00169"/>
    </source>
</evidence>
<dbReference type="InterPro" id="IPR004358">
    <property type="entry name" value="Sig_transdc_His_kin-like_C"/>
</dbReference>
<dbReference type="Gene3D" id="3.30.565.10">
    <property type="entry name" value="Histidine kinase-like ATPase, C-terminal domain"/>
    <property type="match status" value="1"/>
</dbReference>
<keyword evidence="7" id="KW-0902">Two-component regulatory system</keyword>
<reference evidence="13" key="1">
    <citation type="submission" date="2021-10" db="EMBL/GenBank/DDBJ databases">
        <title>Anaerobic single-cell dispensing facilitates the cultivation of human gut bacteria.</title>
        <authorList>
            <person name="Afrizal A."/>
        </authorList>
    </citation>
    <scope>NUCLEOTIDE SEQUENCE</scope>
    <source>
        <strain evidence="13">CLA-AA-H274</strain>
    </source>
</reference>
<dbReference type="GO" id="GO:0000155">
    <property type="term" value="F:phosphorelay sensor kinase activity"/>
    <property type="evidence" value="ECO:0007669"/>
    <property type="project" value="InterPro"/>
</dbReference>
<dbReference type="PROSITE" id="PS50110">
    <property type="entry name" value="RESPONSE_REGULATORY"/>
    <property type="match status" value="1"/>
</dbReference>
<dbReference type="Pfam" id="PF00072">
    <property type="entry name" value="Response_reg"/>
    <property type="match status" value="1"/>
</dbReference>
<feature type="domain" description="Histidine kinase" evidence="10">
    <location>
        <begin position="350"/>
        <end position="575"/>
    </location>
</feature>
<evidence type="ECO:0000259" key="11">
    <source>
        <dbReference type="PROSITE" id="PS50110"/>
    </source>
</evidence>
<evidence type="ECO:0000256" key="4">
    <source>
        <dbReference type="ARBA" id="ARBA00022553"/>
    </source>
</evidence>
<gene>
    <name evidence="13" type="ORF">LKD32_11090</name>
</gene>
<evidence type="ECO:0000313" key="13">
    <source>
        <dbReference type="EMBL" id="MCC2165405.1"/>
    </source>
</evidence>
<dbReference type="Gene3D" id="3.30.450.40">
    <property type="match status" value="1"/>
</dbReference>
<comment type="function">
    <text evidence="8">May play the central regulatory role in sporulation. It may be an element of the effector pathway responsible for the activation of sporulation genes in response to nutritional stress. Spo0A may act in concert with spo0H (a sigma factor) to control the expression of some genes that are critical to the sporulation process.</text>
</comment>
<evidence type="ECO:0000259" key="12">
    <source>
        <dbReference type="PROSITE" id="PS50113"/>
    </source>
</evidence>
<dbReference type="CDD" id="cd00082">
    <property type="entry name" value="HisKA"/>
    <property type="match status" value="1"/>
</dbReference>
<keyword evidence="5" id="KW-0808">Transferase</keyword>
<comment type="catalytic activity">
    <reaction evidence="1">
        <text>ATP + protein L-histidine = ADP + protein N-phospho-L-histidine.</text>
        <dbReference type="EC" id="2.7.13.3"/>
    </reaction>
</comment>
<dbReference type="InterPro" id="IPR036097">
    <property type="entry name" value="HisK_dim/P_sf"/>
</dbReference>
<keyword evidence="6" id="KW-0418">Kinase</keyword>
<evidence type="ECO:0000256" key="5">
    <source>
        <dbReference type="ARBA" id="ARBA00022679"/>
    </source>
</evidence>
<evidence type="ECO:0000313" key="14">
    <source>
        <dbReference type="Proteomes" id="UP001198962"/>
    </source>
</evidence>
<dbReference type="Pfam" id="PF00512">
    <property type="entry name" value="HisKA"/>
    <property type="match status" value="1"/>
</dbReference>
<dbReference type="Gene3D" id="3.40.50.2300">
    <property type="match status" value="1"/>
</dbReference>
<dbReference type="InterPro" id="IPR029016">
    <property type="entry name" value="GAF-like_dom_sf"/>
</dbReference>
<dbReference type="InterPro" id="IPR003018">
    <property type="entry name" value="GAF"/>
</dbReference>
<accession>A0AAE3DIT9</accession>
<dbReference type="PANTHER" id="PTHR45339:SF5">
    <property type="entry name" value="HISTIDINE KINASE"/>
    <property type="match status" value="1"/>
</dbReference>
<feature type="modified residue" description="4-aspartylphosphate" evidence="9">
    <location>
        <position position="651"/>
    </location>
</feature>
<evidence type="ECO:0000256" key="2">
    <source>
        <dbReference type="ARBA" id="ARBA00012438"/>
    </source>
</evidence>
<dbReference type="EMBL" id="JAJEPU010000035">
    <property type="protein sequence ID" value="MCC2165405.1"/>
    <property type="molecule type" value="Genomic_DNA"/>
</dbReference>
<dbReference type="CDD" id="cd17546">
    <property type="entry name" value="REC_hyHK_CKI1_RcsC-like"/>
    <property type="match status" value="1"/>
</dbReference>
<dbReference type="PROSITE" id="PS50109">
    <property type="entry name" value="HIS_KIN"/>
    <property type="match status" value="1"/>
</dbReference>
<dbReference type="SMART" id="SM00387">
    <property type="entry name" value="HATPase_c"/>
    <property type="match status" value="1"/>
</dbReference>
<dbReference type="EC" id="2.7.13.3" evidence="2"/>
<keyword evidence="4 9" id="KW-0597">Phosphoprotein</keyword>